<protein>
    <submittedName>
        <fullName evidence="1">Uncharacterized protein</fullName>
    </submittedName>
</protein>
<evidence type="ECO:0000313" key="2">
    <source>
        <dbReference type="Proteomes" id="UP001239111"/>
    </source>
</evidence>
<gene>
    <name evidence="1" type="ORF">QAD02_002127</name>
</gene>
<name>A0ACC2NI60_9HYME</name>
<evidence type="ECO:0000313" key="1">
    <source>
        <dbReference type="EMBL" id="KAJ8670868.1"/>
    </source>
</evidence>
<proteinExistence type="predicted"/>
<accession>A0ACC2NI60</accession>
<organism evidence="1 2">
    <name type="scientific">Eretmocerus hayati</name>
    <dbReference type="NCBI Taxonomy" id="131215"/>
    <lineage>
        <taxon>Eukaryota</taxon>
        <taxon>Metazoa</taxon>
        <taxon>Ecdysozoa</taxon>
        <taxon>Arthropoda</taxon>
        <taxon>Hexapoda</taxon>
        <taxon>Insecta</taxon>
        <taxon>Pterygota</taxon>
        <taxon>Neoptera</taxon>
        <taxon>Endopterygota</taxon>
        <taxon>Hymenoptera</taxon>
        <taxon>Apocrita</taxon>
        <taxon>Proctotrupomorpha</taxon>
        <taxon>Chalcidoidea</taxon>
        <taxon>Aphelinidae</taxon>
        <taxon>Aphelininae</taxon>
        <taxon>Eretmocerus</taxon>
    </lineage>
</organism>
<dbReference type="EMBL" id="CM056743">
    <property type="protein sequence ID" value="KAJ8670868.1"/>
    <property type="molecule type" value="Genomic_DNA"/>
</dbReference>
<comment type="caution">
    <text evidence="1">The sequence shown here is derived from an EMBL/GenBank/DDBJ whole genome shotgun (WGS) entry which is preliminary data.</text>
</comment>
<keyword evidence="2" id="KW-1185">Reference proteome</keyword>
<sequence length="295" mass="33595">MELIRLLLGSLVVMISLLFFFGASCNTRKYVKTKRTDQDVEAARPAKKSRIVPWQPDWKRDVDLKDWVEKHPTAAQTAYCKYCRRNYKFSNKECLREHAKTTKHQDNINDAKLAGTFFEVVVEGPSYKERVHSHEMKLAMLMADHRVALHFIDDLLPLIKNLNEDPEAAGGMEMRQSKLIQVIHMMYTVDFEALIQILNSTFFSLLLDESTDISGIKLLCASVQYVHPVSKEIMTHLLQPIEINAKNANAEDLWDALVEFARLCGLILRKAVGMGCDNASVFLGNDNGFKVFSAK</sequence>
<reference evidence="1" key="1">
    <citation type="submission" date="2023-04" db="EMBL/GenBank/DDBJ databases">
        <title>A chromosome-level genome assembly of the parasitoid wasp Eretmocerus hayati.</title>
        <authorList>
            <person name="Zhong Y."/>
            <person name="Liu S."/>
            <person name="Liu Y."/>
        </authorList>
    </citation>
    <scope>NUCLEOTIDE SEQUENCE</scope>
    <source>
        <strain evidence="1">ZJU_SS_LIU_2023</strain>
    </source>
</reference>
<dbReference type="Proteomes" id="UP001239111">
    <property type="component" value="Chromosome 3"/>
</dbReference>